<organism evidence="2 3">
    <name type="scientific">Datura stramonium</name>
    <name type="common">Jimsonweed</name>
    <name type="synonym">Common thornapple</name>
    <dbReference type="NCBI Taxonomy" id="4076"/>
    <lineage>
        <taxon>Eukaryota</taxon>
        <taxon>Viridiplantae</taxon>
        <taxon>Streptophyta</taxon>
        <taxon>Embryophyta</taxon>
        <taxon>Tracheophyta</taxon>
        <taxon>Spermatophyta</taxon>
        <taxon>Magnoliopsida</taxon>
        <taxon>eudicotyledons</taxon>
        <taxon>Gunneridae</taxon>
        <taxon>Pentapetalae</taxon>
        <taxon>asterids</taxon>
        <taxon>lamiids</taxon>
        <taxon>Solanales</taxon>
        <taxon>Solanaceae</taxon>
        <taxon>Solanoideae</taxon>
        <taxon>Datureae</taxon>
        <taxon>Datura</taxon>
    </lineage>
</organism>
<proteinExistence type="predicted"/>
<comment type="caution">
    <text evidence="2">The sequence shown here is derived from an EMBL/GenBank/DDBJ whole genome shotgun (WGS) entry which is preliminary data.</text>
</comment>
<protein>
    <submittedName>
        <fullName evidence="2">Uncharacterized protein</fullName>
    </submittedName>
</protein>
<sequence length="166" mass="18324">MPSNLAKLVRRADKLEKRINLLVEQLGTFMYRAILDALEPYNNLHAQIDDMEARLNKRLKDLTAPDLAKFAVELKKAQDDILKLQIEEDMRLEEMQAHVGGASSFLAPRAIGQAIGVVASSESQTLLTPSPASKVVHVDMLSAPVTTNTTVYIPRVTTPQPFVSDS</sequence>
<name>A0ABS8T5J6_DATST</name>
<evidence type="ECO:0000313" key="3">
    <source>
        <dbReference type="Proteomes" id="UP000823775"/>
    </source>
</evidence>
<accession>A0ABS8T5J6</accession>
<keyword evidence="3" id="KW-1185">Reference proteome</keyword>
<dbReference type="Proteomes" id="UP000823775">
    <property type="component" value="Unassembled WGS sequence"/>
</dbReference>
<evidence type="ECO:0000256" key="1">
    <source>
        <dbReference type="SAM" id="Coils"/>
    </source>
</evidence>
<feature type="coiled-coil region" evidence="1">
    <location>
        <begin position="5"/>
        <end position="87"/>
    </location>
</feature>
<dbReference type="EMBL" id="JACEIK010001140">
    <property type="protein sequence ID" value="MCD7466418.1"/>
    <property type="molecule type" value="Genomic_DNA"/>
</dbReference>
<evidence type="ECO:0000313" key="2">
    <source>
        <dbReference type="EMBL" id="MCD7466418.1"/>
    </source>
</evidence>
<gene>
    <name evidence="2" type="ORF">HAX54_003115</name>
</gene>
<keyword evidence="1" id="KW-0175">Coiled coil</keyword>
<reference evidence="2 3" key="1">
    <citation type="journal article" date="2021" name="BMC Genomics">
        <title>Datura genome reveals duplications of psychoactive alkaloid biosynthetic genes and high mutation rate following tissue culture.</title>
        <authorList>
            <person name="Rajewski A."/>
            <person name="Carter-House D."/>
            <person name="Stajich J."/>
            <person name="Litt A."/>
        </authorList>
    </citation>
    <scope>NUCLEOTIDE SEQUENCE [LARGE SCALE GENOMIC DNA]</scope>
    <source>
        <strain evidence="2">AR-01</strain>
    </source>
</reference>